<accession>A0AAD9MHD2</accession>
<dbReference type="AlphaFoldDB" id="A0AAD9MHD2"/>
<gene>
    <name evidence="1" type="ORF">P8C59_006889</name>
</gene>
<comment type="caution">
    <text evidence="1">The sequence shown here is derived from an EMBL/GenBank/DDBJ whole genome shotgun (WGS) entry which is preliminary data.</text>
</comment>
<protein>
    <submittedName>
        <fullName evidence="1">Uncharacterized protein</fullName>
    </submittedName>
</protein>
<sequence length="179" mass="20588">MVETLQVAMISKRDALAPLPVMYNSYILALVEGFAKLHEKLEACEMDLKELKFQREKDLEQFGAMSEEWMQRDDSYKKEIKRLELLLAKESKDGMASVVLARSDTLVDRSGSTHFQSRLKRLSSSHDGCRERDCRSQLQSIQRAHFPQGNTHHKTVGNIPRILDPHTMDFQCTSVRSPH</sequence>
<reference evidence="1" key="1">
    <citation type="journal article" date="2023" name="Mol. Plant Microbe Interact.">
        <title>Elucidating the Obligate Nature and Biological Capacity of an Invasive Fungal Corn Pathogen.</title>
        <authorList>
            <person name="MacCready J.S."/>
            <person name="Roggenkamp E.M."/>
            <person name="Gdanetz K."/>
            <person name="Chilvers M.I."/>
        </authorList>
    </citation>
    <scope>NUCLEOTIDE SEQUENCE</scope>
    <source>
        <strain evidence="1">PM02</strain>
    </source>
</reference>
<keyword evidence="2" id="KW-1185">Reference proteome</keyword>
<evidence type="ECO:0000313" key="1">
    <source>
        <dbReference type="EMBL" id="KAK2072541.1"/>
    </source>
</evidence>
<dbReference type="EMBL" id="JAQQPM010000006">
    <property type="protein sequence ID" value="KAK2072541.1"/>
    <property type="molecule type" value="Genomic_DNA"/>
</dbReference>
<organism evidence="1 2">
    <name type="scientific">Phyllachora maydis</name>
    <dbReference type="NCBI Taxonomy" id="1825666"/>
    <lineage>
        <taxon>Eukaryota</taxon>
        <taxon>Fungi</taxon>
        <taxon>Dikarya</taxon>
        <taxon>Ascomycota</taxon>
        <taxon>Pezizomycotina</taxon>
        <taxon>Sordariomycetes</taxon>
        <taxon>Sordariomycetidae</taxon>
        <taxon>Phyllachorales</taxon>
        <taxon>Phyllachoraceae</taxon>
        <taxon>Phyllachora</taxon>
    </lineage>
</organism>
<proteinExistence type="predicted"/>
<dbReference type="Proteomes" id="UP001217918">
    <property type="component" value="Unassembled WGS sequence"/>
</dbReference>
<name>A0AAD9MHD2_9PEZI</name>
<evidence type="ECO:0000313" key="2">
    <source>
        <dbReference type="Proteomes" id="UP001217918"/>
    </source>
</evidence>